<dbReference type="PANTHER" id="PTHR10972">
    <property type="entry name" value="OXYSTEROL-BINDING PROTEIN-RELATED"/>
    <property type="match status" value="1"/>
</dbReference>
<dbReference type="Gene3D" id="3.30.70.3490">
    <property type="match status" value="1"/>
</dbReference>
<dbReference type="EMBL" id="KB456270">
    <property type="protein sequence ID" value="EMF09050.1"/>
    <property type="molecule type" value="Genomic_DNA"/>
</dbReference>
<protein>
    <recommendedName>
        <fullName evidence="6">Oxysterol-binding protein</fullName>
    </recommendedName>
</protein>
<keyword evidence="5" id="KW-1185">Reference proteome</keyword>
<feature type="region of interest" description="Disordered" evidence="3">
    <location>
        <begin position="458"/>
        <end position="482"/>
    </location>
</feature>
<proteinExistence type="inferred from homology"/>
<dbReference type="SUPFAM" id="SSF144000">
    <property type="entry name" value="Oxysterol-binding protein-like"/>
    <property type="match status" value="1"/>
</dbReference>
<evidence type="ECO:0000313" key="4">
    <source>
        <dbReference type="EMBL" id="EMF09050.1"/>
    </source>
</evidence>
<comment type="similarity">
    <text evidence="1 2">Belongs to the OSBP family.</text>
</comment>
<dbReference type="GeneID" id="27904250"/>
<evidence type="ECO:0000256" key="1">
    <source>
        <dbReference type="ARBA" id="ARBA00008842"/>
    </source>
</evidence>
<dbReference type="AlphaFoldDB" id="M3CB36"/>
<evidence type="ECO:0000256" key="3">
    <source>
        <dbReference type="SAM" id="MobiDB-lite"/>
    </source>
</evidence>
<sequence length="482" mass="53539">MGLLSRKNTKDNVLVDDTMTTSAAGTDTGASTTPEMVSAKTSMEETSRPTTSSAPAAAPAVDTAAVDIPGDGQNVSDTSKLKTFLGILRRFIGVSDIAAVRFSLPAQLLEPIPNLEYWHYLDRPETFAAIGDSDDSVERMLACLRFWFTKDLKYVKGKPCKPYNSSLGEFFRCTWEVEASEAAKTTGTHKPVKVNYLTEQTSHHPPISAFVYDCPEKGIEATGYDQLSAKFTGTSVKVTPGHLNKGIFVKLKNRDNEEYQLTHPAAFLGGFLRGNLYISVADICTASCAKTGLKTILQYHEEGYFGKTQNKVEGILYKPADFTNDPVTKLKDVPTKQILGRIEGVWTEKVWYSPGATEFKKTKESDRILLIDVTPLHPVPKKCPPMNMQLNNESRKFWCNVTKAIETKQFGTATNEKTALEERQRKRAAERLQKGETWQPRFFSSVTESDGKAILSDEGRHALDGMEKEEYQLAEPKEYGAL</sequence>
<dbReference type="PROSITE" id="PS01013">
    <property type="entry name" value="OSBP"/>
    <property type="match status" value="1"/>
</dbReference>
<dbReference type="Proteomes" id="UP000016931">
    <property type="component" value="Unassembled WGS sequence"/>
</dbReference>
<dbReference type="GO" id="GO:0016020">
    <property type="term" value="C:membrane"/>
    <property type="evidence" value="ECO:0007669"/>
    <property type="project" value="TreeGrafter"/>
</dbReference>
<dbReference type="GO" id="GO:0005829">
    <property type="term" value="C:cytosol"/>
    <property type="evidence" value="ECO:0007669"/>
    <property type="project" value="TreeGrafter"/>
</dbReference>
<organism evidence="4 5">
    <name type="scientific">Sphaerulina musiva (strain SO2202)</name>
    <name type="common">Poplar stem canker fungus</name>
    <name type="synonym">Septoria musiva</name>
    <dbReference type="NCBI Taxonomy" id="692275"/>
    <lineage>
        <taxon>Eukaryota</taxon>
        <taxon>Fungi</taxon>
        <taxon>Dikarya</taxon>
        <taxon>Ascomycota</taxon>
        <taxon>Pezizomycotina</taxon>
        <taxon>Dothideomycetes</taxon>
        <taxon>Dothideomycetidae</taxon>
        <taxon>Mycosphaerellales</taxon>
        <taxon>Mycosphaerellaceae</taxon>
        <taxon>Sphaerulina</taxon>
    </lineage>
</organism>
<dbReference type="STRING" id="692275.M3CB36"/>
<dbReference type="GO" id="GO:0032934">
    <property type="term" value="F:sterol binding"/>
    <property type="evidence" value="ECO:0007669"/>
    <property type="project" value="TreeGrafter"/>
</dbReference>
<dbReference type="OrthoDB" id="48057at2759"/>
<dbReference type="PANTHER" id="PTHR10972:SF212">
    <property type="entry name" value="OXYSTEROL-BINDING PROTEIN-LIKE PROTEIN 1"/>
    <property type="match status" value="1"/>
</dbReference>
<dbReference type="eggNOG" id="KOG2210">
    <property type="taxonomic scope" value="Eukaryota"/>
</dbReference>
<dbReference type="HOGENOM" id="CLU_029722_0_0_1"/>
<name>M3CB36_SPHMS</name>
<dbReference type="InterPro" id="IPR037239">
    <property type="entry name" value="OSBP_sf"/>
</dbReference>
<evidence type="ECO:0008006" key="6">
    <source>
        <dbReference type="Google" id="ProtNLM"/>
    </source>
</evidence>
<accession>M3CB36</accession>
<dbReference type="OMA" id="WNYLDAP"/>
<reference evidence="4 5" key="1">
    <citation type="journal article" date="2012" name="PLoS Pathog.">
        <title>Diverse lifestyles and strategies of plant pathogenesis encoded in the genomes of eighteen Dothideomycetes fungi.</title>
        <authorList>
            <person name="Ohm R.A."/>
            <person name="Feau N."/>
            <person name="Henrissat B."/>
            <person name="Schoch C.L."/>
            <person name="Horwitz B.A."/>
            <person name="Barry K.W."/>
            <person name="Condon B.J."/>
            <person name="Copeland A.C."/>
            <person name="Dhillon B."/>
            <person name="Glaser F."/>
            <person name="Hesse C.N."/>
            <person name="Kosti I."/>
            <person name="LaButti K."/>
            <person name="Lindquist E.A."/>
            <person name="Lucas S."/>
            <person name="Salamov A.A."/>
            <person name="Bradshaw R.E."/>
            <person name="Ciuffetti L."/>
            <person name="Hamelin R.C."/>
            <person name="Kema G.H.J."/>
            <person name="Lawrence C."/>
            <person name="Scott J.A."/>
            <person name="Spatafora J.W."/>
            <person name="Turgeon B.G."/>
            <person name="de Wit P.J.G.M."/>
            <person name="Zhong S."/>
            <person name="Goodwin S.B."/>
            <person name="Grigoriev I.V."/>
        </authorList>
    </citation>
    <scope>NUCLEOTIDE SEQUENCE [LARGE SCALE GENOMIC DNA]</scope>
    <source>
        <strain evidence="4 5">SO2202</strain>
    </source>
</reference>
<feature type="region of interest" description="Disordered" evidence="3">
    <location>
        <begin position="15"/>
        <end position="58"/>
    </location>
</feature>
<dbReference type="InterPro" id="IPR018494">
    <property type="entry name" value="Oxysterol-bd_CS"/>
</dbReference>
<dbReference type="Gene3D" id="2.40.160.120">
    <property type="match status" value="1"/>
</dbReference>
<evidence type="ECO:0000256" key="2">
    <source>
        <dbReference type="RuleBase" id="RU003844"/>
    </source>
</evidence>
<dbReference type="InterPro" id="IPR000648">
    <property type="entry name" value="Oxysterol-bd"/>
</dbReference>
<feature type="compositionally biased region" description="Low complexity" evidence="3">
    <location>
        <begin position="16"/>
        <end position="33"/>
    </location>
</feature>
<gene>
    <name evidence="4" type="ORF">SEPMUDRAFT_151900</name>
</gene>
<dbReference type="RefSeq" id="XP_016757171.1">
    <property type="nucleotide sequence ID" value="XM_016907113.1"/>
</dbReference>
<dbReference type="Pfam" id="PF01237">
    <property type="entry name" value="Oxysterol_BP"/>
    <property type="match status" value="1"/>
</dbReference>
<evidence type="ECO:0000313" key="5">
    <source>
        <dbReference type="Proteomes" id="UP000016931"/>
    </source>
</evidence>
<feature type="compositionally biased region" description="Low complexity" evidence="3">
    <location>
        <begin position="49"/>
        <end position="58"/>
    </location>
</feature>